<dbReference type="PANTHER" id="PTHR35586:SF2">
    <property type="entry name" value="SLL1542 PROTEIN"/>
    <property type="match status" value="1"/>
</dbReference>
<keyword evidence="3" id="KW-1185">Reference proteome</keyword>
<name>A0A9P1NX41_9CYAN</name>
<dbReference type="InterPro" id="IPR022573">
    <property type="entry name" value="DUF2887"/>
</dbReference>
<gene>
    <name evidence="2" type="ORF">ARTHRO_10921</name>
</gene>
<evidence type="ECO:0008006" key="4">
    <source>
        <dbReference type="Google" id="ProtNLM"/>
    </source>
</evidence>
<accession>A0A9P1NX41</accession>
<sequence>MGYNQSSTAKETRANQGSGTPIIEGLSPVKTDSIFYRIFQQYPRSFFELLNRPPEESDRYQFTSVEVKQLAFRLDGVFLPTTPEGDRPFYLAEVQFQPDEDLYYRIFAELFLYLRQYQPPHPWQVVVIYPNRSIEREQPHQFRELLNSGRVTRVYIDELEAQNRLGVGIIKLVLESESDAIASAINLIEQAEQTRTPESIQRDIIDIIETIVVYKLPQISREEIAQMLGLTDLKQTRFYQEAFADGLQQGLQEGLQRERINIVLRLANLGNSAEAIAQILGLPLEEIQQILSSSN</sequence>
<evidence type="ECO:0000256" key="1">
    <source>
        <dbReference type="SAM" id="MobiDB-lite"/>
    </source>
</evidence>
<protein>
    <recommendedName>
        <fullName evidence="4">Flagellar assembly protein H</fullName>
    </recommendedName>
</protein>
<proteinExistence type="predicted"/>
<evidence type="ECO:0000313" key="3">
    <source>
        <dbReference type="Proteomes" id="UP000032946"/>
    </source>
</evidence>
<evidence type="ECO:0000313" key="2">
    <source>
        <dbReference type="EMBL" id="CDM93248.1"/>
    </source>
</evidence>
<feature type="compositionally biased region" description="Polar residues" evidence="1">
    <location>
        <begin position="1"/>
        <end position="19"/>
    </location>
</feature>
<feature type="region of interest" description="Disordered" evidence="1">
    <location>
        <begin position="1"/>
        <end position="24"/>
    </location>
</feature>
<dbReference type="InterPro" id="IPR010106">
    <property type="entry name" value="RpnA"/>
</dbReference>
<dbReference type="AlphaFoldDB" id="A0A9P1NX41"/>
<reference evidence="2 3" key="1">
    <citation type="submission" date="2014-02" db="EMBL/GenBank/DDBJ databases">
        <authorList>
            <person name="Genoscope - CEA"/>
        </authorList>
    </citation>
    <scope>NUCLEOTIDE SEQUENCE [LARGE SCALE GENOMIC DNA]</scope>
    <source>
        <strain evidence="2 3">PCC 8005</strain>
    </source>
</reference>
<organism evidence="2 3">
    <name type="scientific">Limnospira indica PCC 8005</name>
    <dbReference type="NCBI Taxonomy" id="376219"/>
    <lineage>
        <taxon>Bacteria</taxon>
        <taxon>Bacillati</taxon>
        <taxon>Cyanobacteriota</taxon>
        <taxon>Cyanophyceae</taxon>
        <taxon>Oscillatoriophycideae</taxon>
        <taxon>Oscillatoriales</taxon>
        <taxon>Sirenicapillariaceae</taxon>
        <taxon>Limnospira</taxon>
    </lineage>
</organism>
<dbReference type="EMBL" id="FO818640">
    <property type="protein sequence ID" value="CDM93248.1"/>
    <property type="molecule type" value="Genomic_DNA"/>
</dbReference>
<dbReference type="Pfam" id="PF11103">
    <property type="entry name" value="DUF2887"/>
    <property type="match status" value="1"/>
</dbReference>
<dbReference type="Proteomes" id="UP000032946">
    <property type="component" value="Chromosome"/>
</dbReference>
<dbReference type="PANTHER" id="PTHR35586">
    <property type="entry name" value="SLL1691 PROTEIN"/>
    <property type="match status" value="1"/>
</dbReference>
<dbReference type="NCBIfam" id="TIGR01784">
    <property type="entry name" value="T_den_put_tspse"/>
    <property type="match status" value="1"/>
</dbReference>